<dbReference type="GO" id="GO:0051056">
    <property type="term" value="P:regulation of small GTPase mediated signal transduction"/>
    <property type="evidence" value="ECO:0007669"/>
    <property type="project" value="UniProtKB-ARBA"/>
</dbReference>
<dbReference type="SUPFAM" id="SSF57889">
    <property type="entry name" value="Cysteine-rich domain"/>
    <property type="match status" value="1"/>
</dbReference>
<dbReference type="SMART" id="SM00109">
    <property type="entry name" value="C1"/>
    <property type="match status" value="1"/>
</dbReference>
<dbReference type="InterPro" id="IPR046349">
    <property type="entry name" value="C1-like_sf"/>
</dbReference>
<feature type="compositionally biased region" description="Basic and acidic residues" evidence="8">
    <location>
        <begin position="1669"/>
        <end position="1720"/>
    </location>
</feature>
<keyword evidence="13" id="KW-1185">Reference proteome</keyword>
<dbReference type="Pfam" id="PF24235">
    <property type="entry name" value="RHG29_45_N"/>
    <property type="match status" value="1"/>
</dbReference>
<evidence type="ECO:0000256" key="4">
    <source>
        <dbReference type="ARBA" id="ARBA00022833"/>
    </source>
</evidence>
<sequence length="1782" mass="197641">MSSSVKAIFPSISISKKKGKTTSGGTPQTSNAQSQPFLRPLTPESNRKPQQTASNPIDPLRSALTARGPSPIPSPSTARRTTTGEGNPSALENGSQLSQSTPDLRLGFRHVRSISQPSGLSTTSHRESFSSVTFPDRSNSVNSDTGCYTETAEEPMILQEDIIALTCHVRNFSDALSSLRNTFIECEDNPDSDPPQLLAHERLGEVLSVLKGVLNTYQPLHSTDILASAGTLISKVKSHNYEDTSKPPDEFYESIDQLALAFSSSVSDFLMGEQDIGPSEQSMNKHYSQSLEDFGDDDDEDMDEKGYEEDYEDDQDYLEDEGKPLEKKESVDTSAEKADELDRALIMLEHGVDIAMQRTKIWAKYSKDIETYVDKRAHLELEYTNKLAKLAQTTRAAIKEENYLPFQSIYVTALDKDIDYAESANKTYAALLASRFMEPLTARRLKHEKIRKDLKDSWAKSCKKLTEAAANLKKAKSLYIQKQQELEKEESTFSRGAKKKEGDIKKADEAEEMYKSWVAEANARQRELENTKANILVELRQLVYQCDMTMKAVTCNYFQMMNALVSPGPIQFQTLAESSRNYEPGNQFAEFVRLQQANSPQAVEQVFQFEPYSAGYPDRGPQTPSRHNSLFDSRNIHIHSAMEETAKISSPFTPRRNKSLQLHNVQSVNSSQQPINAWSNLKEHNSDGDSTTSRSLPGSPSGSPTSDRKAKIPRAQSLEFISSDDAENKDERRSTNGPVNPGSNRRRKPKERPSAGPFQNIRLSASAKTHTLKKLRSASKCRECDSYVYFNGAECEVCGLTCHKKCLKELNIRCGKLSNGQRRMTTFGVDFNSHLRHSATEEENIPHIISSCIDEIDNRGLDVKGIYRVSGVKSRVEKLCQSFENGEYQADLSDTPPHVIAAVLKLYLRQLPESLLTVKLYPEFIRVAKESFAIIDNSTTCKAASENEDIQEEYQSLTRRLREVVMQLPTANRVTAARLIKHLRRVSDHDEANAMPGSKLAIVFGPTLLRPSENEVTTTLSSLVDMPHQTRLVELLIASPEVFEYPEADDSISRERPVEKFSPPKPLEREGSLVVIQSMRSAGNNPDDSYEAGDEESLINTPDISISQPHSDHSPVRRNSSSPAAINASQPKTINIPPSPSPSTRSSLGFGSEFFDLLARSNNRSEELNDRAHYSIPEFLLSDSPRERVAIPREDSDMEDEYEDDTTQGTSGSRTPDDDLDSSHFSAARRVGSPRSSNENLADDDKVNSIREPSFSVISRSSLSYSFAPSFTSDVTNSLLPDPSDSVGSDKINTSRGVGIPFNETRIFNGQYDFRNRSSSGNTAEETRPRTFVKRNSDLPGRAGNVADYSKVFYPIGMKQSASYSNLHKDPNSIEEEVSLRAISEVASSSSNTVTSSKSDILDRDDLAEGDDHTYLVNQSVAVIDVDFKGALLPEGVGDSSVIGSTASAVSPVQSSIKGKAESKVVASSLTPPQSPAQSPSSEYKDFDVSLTTSADKPASVPEIPSETGPRELIIPVMTALQERRSPTPNSPTAEESSESQSSDRAETPVDATPEKKAVSVVDDKKPEMKGKPRSTYTTRVSVKDRLQQYERNRSASVDSNRKTSSELFSPNTVASRKQRFEQRERGVYKRVSDMTTGKPRSDSGGSGSGSASGSPKLSRKYLNDTDDGDKNKLVNDKQCEPRLRNRKERSENTDSPRNLILDKLDRQRESEDDSFKLDLNDGATLSPREIDFPIDSLGAADKNRSERTRRSPSNSPRSSRTSTRSSFPDDSKEEDREPQFV</sequence>
<feature type="region of interest" description="Disordered" evidence="8">
    <location>
        <begin position="1101"/>
        <end position="1147"/>
    </location>
</feature>
<dbReference type="Proteomes" id="UP000225706">
    <property type="component" value="Unassembled WGS sequence"/>
</dbReference>
<feature type="compositionally biased region" description="Basic and acidic residues" evidence="8">
    <location>
        <begin position="1582"/>
        <end position="1605"/>
    </location>
</feature>
<feature type="compositionally biased region" description="Acidic residues" evidence="8">
    <location>
        <begin position="293"/>
        <end position="317"/>
    </location>
</feature>
<dbReference type="InterPro" id="IPR054713">
    <property type="entry name" value="GMIP/FCHO2-like_FCH"/>
</dbReference>
<dbReference type="OrthoDB" id="79452at2759"/>
<feature type="compositionally biased region" description="Basic and acidic residues" evidence="8">
    <location>
        <begin position="1768"/>
        <end position="1782"/>
    </location>
</feature>
<evidence type="ECO:0000256" key="1">
    <source>
        <dbReference type="ARBA" id="ARBA00022468"/>
    </source>
</evidence>
<keyword evidence="3" id="KW-0863">Zinc-finger</keyword>
<dbReference type="GO" id="GO:0005096">
    <property type="term" value="F:GTPase activator activity"/>
    <property type="evidence" value="ECO:0007669"/>
    <property type="project" value="UniProtKB-KW"/>
</dbReference>
<evidence type="ECO:0000259" key="9">
    <source>
        <dbReference type="PROSITE" id="PS50081"/>
    </source>
</evidence>
<feature type="compositionally biased region" description="Basic and acidic residues" evidence="8">
    <location>
        <begin position="1619"/>
        <end position="1633"/>
    </location>
</feature>
<feature type="region of interest" description="Disordered" evidence="8">
    <location>
        <begin position="680"/>
        <end position="760"/>
    </location>
</feature>
<feature type="region of interest" description="Disordered" evidence="8">
    <location>
        <begin position="1"/>
        <end position="101"/>
    </location>
</feature>
<dbReference type="InterPro" id="IPR000198">
    <property type="entry name" value="RhoGAP_dom"/>
</dbReference>
<name>A0A2B4SMU0_STYPI</name>
<dbReference type="EMBL" id="LSMT01000054">
    <property type="protein sequence ID" value="PFX30190.1"/>
    <property type="molecule type" value="Genomic_DNA"/>
</dbReference>
<feature type="compositionally biased region" description="Low complexity" evidence="8">
    <location>
        <begin position="690"/>
        <end position="705"/>
    </location>
</feature>
<dbReference type="SMART" id="SM00055">
    <property type="entry name" value="FCH"/>
    <property type="match status" value="1"/>
</dbReference>
<dbReference type="InterPro" id="IPR001060">
    <property type="entry name" value="FCH_dom"/>
</dbReference>
<dbReference type="SMART" id="SM00324">
    <property type="entry name" value="RhoGAP"/>
    <property type="match status" value="1"/>
</dbReference>
<keyword evidence="1" id="KW-0343">GTPase activation</keyword>
<proteinExistence type="predicted"/>
<organism evidence="12 13">
    <name type="scientific">Stylophora pistillata</name>
    <name type="common">Smooth cauliflower coral</name>
    <dbReference type="NCBI Taxonomy" id="50429"/>
    <lineage>
        <taxon>Eukaryota</taxon>
        <taxon>Metazoa</taxon>
        <taxon>Cnidaria</taxon>
        <taxon>Anthozoa</taxon>
        <taxon>Hexacorallia</taxon>
        <taxon>Scleractinia</taxon>
        <taxon>Astrocoeniina</taxon>
        <taxon>Pocilloporidae</taxon>
        <taxon>Stylophora</taxon>
    </lineage>
</organism>
<feature type="compositionally biased region" description="Polar residues" evidence="8">
    <location>
        <begin position="27"/>
        <end position="36"/>
    </location>
</feature>
<feature type="compositionally biased region" description="Basic and acidic residues" evidence="8">
    <location>
        <begin position="1185"/>
        <end position="1195"/>
    </location>
</feature>
<dbReference type="InterPro" id="IPR002219">
    <property type="entry name" value="PKC_DAG/PE"/>
</dbReference>
<evidence type="ECO:0000313" key="13">
    <source>
        <dbReference type="Proteomes" id="UP000225706"/>
    </source>
</evidence>
<dbReference type="InterPro" id="IPR031160">
    <property type="entry name" value="F_BAR_dom"/>
</dbReference>
<feature type="domain" description="F-BAR" evidence="11">
    <location>
        <begin position="339"/>
        <end position="587"/>
    </location>
</feature>
<keyword evidence="5 6" id="KW-0175">Coiled coil</keyword>
<dbReference type="InterPro" id="IPR051025">
    <property type="entry name" value="RhoGAP"/>
</dbReference>
<dbReference type="SUPFAM" id="SSF103657">
    <property type="entry name" value="BAR/IMD domain-like"/>
    <property type="match status" value="1"/>
</dbReference>
<protein>
    <submittedName>
        <fullName evidence="12">Minor histocompatibility protein HA-1</fullName>
    </submittedName>
</protein>
<evidence type="ECO:0000256" key="6">
    <source>
        <dbReference type="PROSITE-ProRule" id="PRU01077"/>
    </source>
</evidence>
<dbReference type="PROSITE" id="PS00479">
    <property type="entry name" value="ZF_DAG_PE_1"/>
    <property type="match status" value="1"/>
</dbReference>
<gene>
    <name evidence="12" type="primary">hmha1</name>
    <name evidence="12" type="ORF">AWC38_SpisGene4997</name>
</gene>
<dbReference type="Pfam" id="PF22699">
    <property type="entry name" value="GMIP-like_FCH"/>
    <property type="match status" value="1"/>
</dbReference>
<dbReference type="SUPFAM" id="SSF48350">
    <property type="entry name" value="GTPase activation domain, GAP"/>
    <property type="match status" value="1"/>
</dbReference>
<keyword evidence="4" id="KW-0862">Zinc</keyword>
<reference evidence="13" key="1">
    <citation type="journal article" date="2017" name="bioRxiv">
        <title>Comparative analysis of the genomes of Stylophora pistillata and Acropora digitifera provides evidence for extensive differences between species of corals.</title>
        <authorList>
            <person name="Voolstra C.R."/>
            <person name="Li Y."/>
            <person name="Liew Y.J."/>
            <person name="Baumgarten S."/>
            <person name="Zoccola D."/>
            <person name="Flot J.-F."/>
            <person name="Tambutte S."/>
            <person name="Allemand D."/>
            <person name="Aranda M."/>
        </authorList>
    </citation>
    <scope>NUCLEOTIDE SEQUENCE [LARGE SCALE GENOMIC DNA]</scope>
</reference>
<feature type="domain" description="Phorbol-ester/DAG-type" evidence="9">
    <location>
        <begin position="769"/>
        <end position="814"/>
    </location>
</feature>
<feature type="domain" description="Rho-GAP" evidence="10">
    <location>
        <begin position="829"/>
        <end position="1044"/>
    </location>
</feature>
<dbReference type="Gene3D" id="3.30.60.20">
    <property type="match status" value="1"/>
</dbReference>
<evidence type="ECO:0000256" key="3">
    <source>
        <dbReference type="ARBA" id="ARBA00022771"/>
    </source>
</evidence>
<dbReference type="STRING" id="50429.A0A2B4SMU0"/>
<feature type="region of interest" description="Disordered" evidence="8">
    <location>
        <begin position="115"/>
        <end position="142"/>
    </location>
</feature>
<feature type="compositionally biased region" description="Polar residues" evidence="8">
    <location>
        <begin position="1606"/>
        <end position="1616"/>
    </location>
</feature>
<evidence type="ECO:0000256" key="2">
    <source>
        <dbReference type="ARBA" id="ARBA00022723"/>
    </source>
</evidence>
<comment type="caution">
    <text evidence="12">The sequence shown here is derived from an EMBL/GenBank/DDBJ whole genome shotgun (WGS) entry which is preliminary data.</text>
</comment>
<keyword evidence="2" id="KW-0479">Metal-binding</keyword>
<dbReference type="GO" id="GO:0007165">
    <property type="term" value="P:signal transduction"/>
    <property type="evidence" value="ECO:0007669"/>
    <property type="project" value="InterPro"/>
</dbReference>
<evidence type="ECO:0000256" key="5">
    <source>
        <dbReference type="ARBA" id="ARBA00023054"/>
    </source>
</evidence>
<dbReference type="PROSITE" id="PS50238">
    <property type="entry name" value="RHOGAP"/>
    <property type="match status" value="1"/>
</dbReference>
<feature type="compositionally biased region" description="Acidic residues" evidence="8">
    <location>
        <begin position="1196"/>
        <end position="1206"/>
    </location>
</feature>
<evidence type="ECO:0000256" key="7">
    <source>
        <dbReference type="SAM" id="Coils"/>
    </source>
</evidence>
<evidence type="ECO:0000313" key="12">
    <source>
        <dbReference type="EMBL" id="PFX30190.1"/>
    </source>
</evidence>
<dbReference type="InterPro" id="IPR008936">
    <property type="entry name" value="Rho_GTPase_activation_prot"/>
</dbReference>
<feature type="compositionally biased region" description="Low complexity" evidence="8">
    <location>
        <begin position="1752"/>
        <end position="1767"/>
    </location>
</feature>
<feature type="compositionally biased region" description="Low complexity" evidence="8">
    <location>
        <begin position="1467"/>
        <end position="1482"/>
    </location>
</feature>
<dbReference type="PROSITE" id="PS51741">
    <property type="entry name" value="F_BAR"/>
    <property type="match status" value="1"/>
</dbReference>
<dbReference type="Gene3D" id="1.20.1270.60">
    <property type="entry name" value="Arfaptin homology (AH) domain/BAR domain"/>
    <property type="match status" value="1"/>
</dbReference>
<evidence type="ECO:0000259" key="10">
    <source>
        <dbReference type="PROSITE" id="PS50238"/>
    </source>
</evidence>
<feature type="compositionally biased region" description="Polar residues" evidence="8">
    <location>
        <begin position="75"/>
        <end position="101"/>
    </location>
</feature>
<dbReference type="InterPro" id="IPR057028">
    <property type="entry name" value="RHG29_45_N"/>
</dbReference>
<dbReference type="GO" id="GO:0008270">
    <property type="term" value="F:zinc ion binding"/>
    <property type="evidence" value="ECO:0007669"/>
    <property type="project" value="UniProtKB-KW"/>
</dbReference>
<feature type="compositionally biased region" description="Polar residues" evidence="8">
    <location>
        <begin position="1117"/>
        <end position="1133"/>
    </location>
</feature>
<dbReference type="Gene3D" id="1.10.555.10">
    <property type="entry name" value="Rho GTPase activation protein"/>
    <property type="match status" value="1"/>
</dbReference>
<accession>A0A2B4SMU0</accession>
<feature type="coiled-coil region" evidence="7">
    <location>
        <begin position="465"/>
        <end position="492"/>
    </location>
</feature>
<evidence type="ECO:0000259" key="11">
    <source>
        <dbReference type="PROSITE" id="PS51741"/>
    </source>
</evidence>
<feature type="compositionally biased region" description="Polar residues" evidence="8">
    <location>
        <begin position="1527"/>
        <end position="1541"/>
    </location>
</feature>
<feature type="region of interest" description="Disordered" evidence="8">
    <location>
        <begin position="1465"/>
        <end position="1782"/>
    </location>
</feature>
<dbReference type="Pfam" id="PF00620">
    <property type="entry name" value="RhoGAP"/>
    <property type="match status" value="1"/>
</dbReference>
<feature type="region of interest" description="Disordered" evidence="8">
    <location>
        <begin position="290"/>
        <end position="317"/>
    </location>
</feature>
<dbReference type="CDD" id="cd20816">
    <property type="entry name" value="C1_GMIP-like"/>
    <property type="match status" value="1"/>
</dbReference>
<feature type="region of interest" description="Disordered" evidence="8">
    <location>
        <begin position="1048"/>
        <end position="1071"/>
    </location>
</feature>
<dbReference type="PROSITE" id="PS50081">
    <property type="entry name" value="ZF_DAG_PE_2"/>
    <property type="match status" value="1"/>
</dbReference>
<dbReference type="PANTHER" id="PTHR15228:SF25">
    <property type="entry name" value="F-BAR DOMAIN-CONTAINING PROTEIN"/>
    <property type="match status" value="1"/>
</dbReference>
<dbReference type="InterPro" id="IPR027267">
    <property type="entry name" value="AH/BAR_dom_sf"/>
</dbReference>
<evidence type="ECO:0000256" key="8">
    <source>
        <dbReference type="SAM" id="MobiDB-lite"/>
    </source>
</evidence>
<feature type="compositionally biased region" description="Basic and acidic residues" evidence="8">
    <location>
        <begin position="1542"/>
        <end position="1571"/>
    </location>
</feature>
<feature type="region of interest" description="Disordered" evidence="8">
    <location>
        <begin position="1185"/>
        <end position="1246"/>
    </location>
</feature>
<dbReference type="PANTHER" id="PTHR15228">
    <property type="entry name" value="SPERMATHECAL PHYSIOLOGY VARIANT"/>
    <property type="match status" value="1"/>
</dbReference>